<reference evidence="1 2" key="1">
    <citation type="submission" date="2017-10" db="EMBL/GenBank/DDBJ databases">
        <title>Bifidobacterium xylocopum sp. nov. and Bifidobacterium aemilianum sp. nov., from the carpenter bee (Xylocopa violacea) digestive tract.</title>
        <authorList>
            <person name="Alberoni D."/>
            <person name="Baffoni L."/>
            <person name="Di Gioia D."/>
            <person name="Gaggia F."/>
            <person name="Biavati B."/>
        </authorList>
    </citation>
    <scope>NUCLEOTIDE SEQUENCE [LARGE SCALE GENOMIC DNA]</scope>
    <source>
        <strain evidence="1 2">XV2</strain>
    </source>
</reference>
<organism evidence="1 2">
    <name type="scientific">Bifidobacterium xylocopae</name>
    <dbReference type="NCBI Taxonomy" id="2493119"/>
    <lineage>
        <taxon>Bacteria</taxon>
        <taxon>Bacillati</taxon>
        <taxon>Actinomycetota</taxon>
        <taxon>Actinomycetes</taxon>
        <taxon>Bifidobacteriales</taxon>
        <taxon>Bifidobacteriaceae</taxon>
        <taxon>Bifidobacterium</taxon>
    </lineage>
</organism>
<evidence type="ECO:0000313" key="1">
    <source>
        <dbReference type="EMBL" id="RBP98821.1"/>
    </source>
</evidence>
<dbReference type="EMBL" id="PDCH01000020">
    <property type="protein sequence ID" value="RBP98821.1"/>
    <property type="molecule type" value="Genomic_DNA"/>
</dbReference>
<name>A0A366KDS6_9BIFI</name>
<dbReference type="InterPro" id="IPR032584">
    <property type="entry name" value="DUF4913"/>
</dbReference>
<comment type="caution">
    <text evidence="1">The sequence shown here is derived from an EMBL/GenBank/DDBJ whole genome shotgun (WGS) entry which is preliminary data.</text>
</comment>
<keyword evidence="2" id="KW-1185">Reference proteome</keyword>
<gene>
    <name evidence="1" type="ORF">CRD59_07090</name>
</gene>
<proteinExistence type="predicted"/>
<dbReference type="AlphaFoldDB" id="A0A366KDS6"/>
<accession>A0A366KDS6</accession>
<protein>
    <submittedName>
        <fullName evidence="1">DUF4913 domain-containing protein</fullName>
    </submittedName>
</protein>
<dbReference type="Pfam" id="PF16259">
    <property type="entry name" value="DUF4913"/>
    <property type="match status" value="1"/>
</dbReference>
<dbReference type="Proteomes" id="UP000252345">
    <property type="component" value="Unassembled WGS sequence"/>
</dbReference>
<sequence>MQDSLAGELADMLDGEETAAESGQEQPKAYFANVWDFVYRWLRHMYKRRVSGNAARWSSTWFDCPEAVSRLTELWRVWEISRRDETTGMAVWWRDYCDPTMDRLMSETGPFADCEVNGRSTDPLPCALPPAGRFRDERTGEAYVIPADDGVI</sequence>
<dbReference type="OrthoDB" id="4570343at2"/>
<evidence type="ECO:0000313" key="2">
    <source>
        <dbReference type="Proteomes" id="UP000252345"/>
    </source>
</evidence>